<comment type="catalytic activity">
    <reaction evidence="7 9 10">
        <text>2-(2-carboxy-4-methylthiazol-5-yl)ethyl phosphate + 4-amino-2-methyl-5-(diphosphooxymethyl)pyrimidine + 2 H(+) = thiamine phosphate + CO2 + diphosphate</text>
        <dbReference type="Rhea" id="RHEA:47848"/>
        <dbReference type="ChEBI" id="CHEBI:15378"/>
        <dbReference type="ChEBI" id="CHEBI:16526"/>
        <dbReference type="ChEBI" id="CHEBI:33019"/>
        <dbReference type="ChEBI" id="CHEBI:37575"/>
        <dbReference type="ChEBI" id="CHEBI:57841"/>
        <dbReference type="ChEBI" id="CHEBI:62890"/>
        <dbReference type="EC" id="2.5.1.3"/>
    </reaction>
</comment>
<dbReference type="EMBL" id="RXLQ01000006">
    <property type="protein sequence ID" value="RSZ58498.1"/>
    <property type="molecule type" value="Genomic_DNA"/>
</dbReference>
<evidence type="ECO:0000256" key="6">
    <source>
        <dbReference type="ARBA" id="ARBA00047334"/>
    </source>
</evidence>
<comment type="cofactor">
    <cofactor evidence="9">
        <name>Mg(2+)</name>
        <dbReference type="ChEBI" id="CHEBI:18420"/>
    </cofactor>
    <text evidence="9">Binds 1 Mg(2+) ion per subunit.</text>
</comment>
<evidence type="ECO:0000256" key="2">
    <source>
        <dbReference type="ARBA" id="ARBA00022679"/>
    </source>
</evidence>
<dbReference type="PANTHER" id="PTHR20857:SF15">
    <property type="entry name" value="THIAMINE-PHOSPHATE SYNTHASE"/>
    <property type="match status" value="1"/>
</dbReference>
<evidence type="ECO:0000256" key="3">
    <source>
        <dbReference type="ARBA" id="ARBA00022723"/>
    </source>
</evidence>
<evidence type="ECO:0000256" key="11">
    <source>
        <dbReference type="RuleBase" id="RU004253"/>
    </source>
</evidence>
<dbReference type="GO" id="GO:0009228">
    <property type="term" value="P:thiamine biosynthetic process"/>
    <property type="evidence" value="ECO:0007669"/>
    <property type="project" value="UniProtKB-KW"/>
</dbReference>
<dbReference type="UniPathway" id="UPA00060">
    <property type="reaction ID" value="UER00141"/>
</dbReference>
<sequence length="219" mass="23212">MRGLYLVTPNWDDTDRLLHCTRAALDGGVALVQYRHKDASPELRRQQGAALLALCRRYGRPLVINDHLDLCLTLGADGVHVGGTDACVAQVRAALGPDKIVGASCYGDLALARAAERDGATYAAFGGFYPSPVKRYSFTTAPDILLEARSQVRLPLVVIGGMTPDNAVPLVERGADMVAAITSVYASPDPAASARQFDALFGAHRKSYTNACANVNGAV</sequence>
<dbReference type="Pfam" id="PF02581">
    <property type="entry name" value="TMP-TENI"/>
    <property type="match status" value="1"/>
</dbReference>
<keyword evidence="5 9" id="KW-0784">Thiamine biosynthesis</keyword>
<dbReference type="Gene3D" id="3.20.20.70">
    <property type="entry name" value="Aldolase class I"/>
    <property type="match status" value="1"/>
</dbReference>
<dbReference type="HAMAP" id="MF_00097">
    <property type="entry name" value="TMP_synthase"/>
    <property type="match status" value="1"/>
</dbReference>
<feature type="binding site" evidence="9">
    <location>
        <position position="66"/>
    </location>
    <ligand>
        <name>Mg(2+)</name>
        <dbReference type="ChEBI" id="CHEBI:18420"/>
    </ligand>
</feature>
<evidence type="ECO:0000256" key="5">
    <source>
        <dbReference type="ARBA" id="ARBA00022977"/>
    </source>
</evidence>
<dbReference type="OrthoDB" id="9810880at2"/>
<feature type="domain" description="Thiamine phosphate synthase/TenI" evidence="12">
    <location>
        <begin position="4"/>
        <end position="183"/>
    </location>
</feature>
<comment type="catalytic activity">
    <reaction evidence="6 9 10">
        <text>4-methyl-5-(2-phosphooxyethyl)-thiazole + 4-amino-2-methyl-5-(diphosphooxymethyl)pyrimidine + H(+) = thiamine phosphate + diphosphate</text>
        <dbReference type="Rhea" id="RHEA:22328"/>
        <dbReference type="ChEBI" id="CHEBI:15378"/>
        <dbReference type="ChEBI" id="CHEBI:33019"/>
        <dbReference type="ChEBI" id="CHEBI:37575"/>
        <dbReference type="ChEBI" id="CHEBI:57841"/>
        <dbReference type="ChEBI" id="CHEBI:58296"/>
        <dbReference type="EC" id="2.5.1.3"/>
    </reaction>
</comment>
<comment type="caution">
    <text evidence="9">Lacks conserved residue(s) required for the propagation of feature annotation.</text>
</comment>
<dbReference type="InterPro" id="IPR034291">
    <property type="entry name" value="TMP_synthase"/>
</dbReference>
<keyword evidence="14" id="KW-1185">Reference proteome</keyword>
<feature type="binding site" evidence="9">
    <location>
        <position position="65"/>
    </location>
    <ligand>
        <name>4-amino-2-methyl-5-(diphosphooxymethyl)pyrimidine</name>
        <dbReference type="ChEBI" id="CHEBI:57841"/>
    </ligand>
</feature>
<evidence type="ECO:0000256" key="7">
    <source>
        <dbReference type="ARBA" id="ARBA00047851"/>
    </source>
</evidence>
<keyword evidence="4 9" id="KW-0460">Magnesium</keyword>
<evidence type="ECO:0000256" key="8">
    <source>
        <dbReference type="ARBA" id="ARBA00047883"/>
    </source>
</evidence>
<dbReference type="InterPro" id="IPR013785">
    <property type="entry name" value="Aldolase_TIM"/>
</dbReference>
<evidence type="ECO:0000256" key="4">
    <source>
        <dbReference type="ARBA" id="ARBA00022842"/>
    </source>
</evidence>
<evidence type="ECO:0000256" key="1">
    <source>
        <dbReference type="ARBA" id="ARBA00005165"/>
    </source>
</evidence>
<comment type="catalytic activity">
    <reaction evidence="8 9 10">
        <text>2-[(2R,5Z)-2-carboxy-4-methylthiazol-5(2H)-ylidene]ethyl phosphate + 4-amino-2-methyl-5-(diphosphooxymethyl)pyrimidine + 2 H(+) = thiamine phosphate + CO2 + diphosphate</text>
        <dbReference type="Rhea" id="RHEA:47844"/>
        <dbReference type="ChEBI" id="CHEBI:15378"/>
        <dbReference type="ChEBI" id="CHEBI:16526"/>
        <dbReference type="ChEBI" id="CHEBI:33019"/>
        <dbReference type="ChEBI" id="CHEBI:37575"/>
        <dbReference type="ChEBI" id="CHEBI:57841"/>
        <dbReference type="ChEBI" id="CHEBI:62899"/>
        <dbReference type="EC" id="2.5.1.3"/>
    </reaction>
</comment>
<dbReference type="SUPFAM" id="SSF51391">
    <property type="entry name" value="Thiamin phosphate synthase"/>
    <property type="match status" value="1"/>
</dbReference>
<evidence type="ECO:0000256" key="9">
    <source>
        <dbReference type="HAMAP-Rule" id="MF_00097"/>
    </source>
</evidence>
<feature type="binding site" evidence="9">
    <location>
        <position position="161"/>
    </location>
    <ligand>
        <name>2-[(2R,5Z)-2-carboxy-4-methylthiazol-5(2H)-ylidene]ethyl phosphate</name>
        <dbReference type="ChEBI" id="CHEBI:62899"/>
    </ligand>
</feature>
<dbReference type="Proteomes" id="UP000278085">
    <property type="component" value="Unassembled WGS sequence"/>
</dbReference>
<dbReference type="CDD" id="cd00564">
    <property type="entry name" value="TMP_TenI"/>
    <property type="match status" value="1"/>
</dbReference>
<dbReference type="NCBIfam" id="TIGR00693">
    <property type="entry name" value="thiE"/>
    <property type="match status" value="1"/>
</dbReference>
<evidence type="ECO:0000313" key="14">
    <source>
        <dbReference type="Proteomes" id="UP000278085"/>
    </source>
</evidence>
<name>A0A430HLR5_9BURK</name>
<organism evidence="13 14">
    <name type="scientific">Massilia atriviolacea</name>
    <dbReference type="NCBI Taxonomy" id="2495579"/>
    <lineage>
        <taxon>Bacteria</taxon>
        <taxon>Pseudomonadati</taxon>
        <taxon>Pseudomonadota</taxon>
        <taxon>Betaproteobacteria</taxon>
        <taxon>Burkholderiales</taxon>
        <taxon>Oxalobacteraceae</taxon>
        <taxon>Telluria group</taxon>
        <taxon>Massilia</taxon>
    </lineage>
</organism>
<evidence type="ECO:0000313" key="13">
    <source>
        <dbReference type="EMBL" id="RSZ58498.1"/>
    </source>
</evidence>
<comment type="pathway">
    <text evidence="1 9 11">Cofactor biosynthesis; thiamine diphosphate biosynthesis; thiamine phosphate from 4-amino-2-methyl-5-diphosphomethylpyrimidine and 4-methyl-5-(2-phosphoethyl)-thiazole: step 1/1.</text>
</comment>
<comment type="similarity">
    <text evidence="9 10">Belongs to the thiamine-phosphate synthase family.</text>
</comment>
<dbReference type="RefSeq" id="WP_126074396.1">
    <property type="nucleotide sequence ID" value="NZ_CP051166.1"/>
</dbReference>
<keyword evidence="2 9" id="KW-0808">Transferase</keyword>
<reference evidence="13 14" key="1">
    <citation type="submission" date="2018-12" db="EMBL/GenBank/DDBJ databases">
        <authorList>
            <person name="Yang E."/>
        </authorList>
    </citation>
    <scope>NUCLEOTIDE SEQUENCE [LARGE SCALE GENOMIC DNA]</scope>
    <source>
        <strain evidence="13 14">SOD</strain>
    </source>
</reference>
<feature type="binding site" evidence="9">
    <location>
        <begin position="181"/>
        <end position="182"/>
    </location>
    <ligand>
        <name>2-[(2R,5Z)-2-carboxy-4-methylthiazol-5(2H)-ylidene]ethyl phosphate</name>
        <dbReference type="ChEBI" id="CHEBI:62899"/>
    </ligand>
</feature>
<feature type="binding site" evidence="9">
    <location>
        <position position="85"/>
    </location>
    <ligand>
        <name>Mg(2+)</name>
        <dbReference type="ChEBI" id="CHEBI:18420"/>
    </ligand>
</feature>
<feature type="binding site" evidence="9">
    <location>
        <begin position="33"/>
        <end position="37"/>
    </location>
    <ligand>
        <name>4-amino-2-methyl-5-(diphosphooxymethyl)pyrimidine</name>
        <dbReference type="ChEBI" id="CHEBI:57841"/>
    </ligand>
</feature>
<dbReference type="EC" id="2.5.1.3" evidence="9"/>
<comment type="function">
    <text evidence="9">Condenses 4-methyl-5-(beta-hydroxyethyl)thiazole monophosphate (THZ-P) and 2-methyl-4-amino-5-hydroxymethyl pyrimidine pyrophosphate (HMP-PP) to form thiamine monophosphate (TMP).</text>
</comment>
<accession>A0A430HLR5</accession>
<dbReference type="InterPro" id="IPR022998">
    <property type="entry name" value="ThiamineP_synth_TenI"/>
</dbReference>
<keyword evidence="3 9" id="KW-0479">Metal-binding</keyword>
<dbReference type="PANTHER" id="PTHR20857">
    <property type="entry name" value="THIAMINE-PHOSPHATE PYROPHOSPHORYLASE"/>
    <property type="match status" value="1"/>
</dbReference>
<evidence type="ECO:0000256" key="10">
    <source>
        <dbReference type="RuleBase" id="RU003826"/>
    </source>
</evidence>
<gene>
    <name evidence="9" type="primary">thiE</name>
    <name evidence="13" type="ORF">EJB06_12705</name>
</gene>
<comment type="caution">
    <text evidence="13">The sequence shown here is derived from an EMBL/GenBank/DDBJ whole genome shotgun (WGS) entry which is preliminary data.</text>
</comment>
<proteinExistence type="inferred from homology"/>
<feature type="binding site" evidence="9">
    <location>
        <position position="134"/>
    </location>
    <ligand>
        <name>4-amino-2-methyl-5-(diphosphooxymethyl)pyrimidine</name>
        <dbReference type="ChEBI" id="CHEBI:57841"/>
    </ligand>
</feature>
<dbReference type="GO" id="GO:0000287">
    <property type="term" value="F:magnesium ion binding"/>
    <property type="evidence" value="ECO:0007669"/>
    <property type="project" value="UniProtKB-UniRule"/>
</dbReference>
<protein>
    <recommendedName>
        <fullName evidence="9">Thiamine-phosphate synthase</fullName>
        <shortName evidence="9">TP synthase</shortName>
        <shortName evidence="9">TPS</shortName>
        <ecNumber evidence="9">2.5.1.3</ecNumber>
    </recommendedName>
    <alternativeName>
        <fullName evidence="9">Thiamine-phosphate pyrophosphorylase</fullName>
        <shortName evidence="9">TMP pyrophosphorylase</shortName>
        <shortName evidence="9">TMP-PPase</shortName>
    </alternativeName>
</protein>
<dbReference type="AlphaFoldDB" id="A0A430HLR5"/>
<dbReference type="GO" id="GO:0009229">
    <property type="term" value="P:thiamine diphosphate biosynthetic process"/>
    <property type="evidence" value="ECO:0007669"/>
    <property type="project" value="UniProtKB-UniRule"/>
</dbReference>
<dbReference type="InterPro" id="IPR036206">
    <property type="entry name" value="ThiamineP_synth_sf"/>
</dbReference>
<feature type="binding site" evidence="9">
    <location>
        <position position="104"/>
    </location>
    <ligand>
        <name>4-amino-2-methyl-5-(diphosphooxymethyl)pyrimidine</name>
        <dbReference type="ChEBI" id="CHEBI:57841"/>
    </ligand>
</feature>
<evidence type="ECO:0000259" key="12">
    <source>
        <dbReference type="Pfam" id="PF02581"/>
    </source>
</evidence>
<dbReference type="GO" id="GO:0004789">
    <property type="term" value="F:thiamine-phosphate diphosphorylase activity"/>
    <property type="evidence" value="ECO:0007669"/>
    <property type="project" value="UniProtKB-UniRule"/>
</dbReference>
<dbReference type="GO" id="GO:0005737">
    <property type="term" value="C:cytoplasm"/>
    <property type="evidence" value="ECO:0007669"/>
    <property type="project" value="TreeGrafter"/>
</dbReference>